<feature type="region of interest" description="Disordered" evidence="1">
    <location>
        <begin position="1"/>
        <end position="35"/>
    </location>
</feature>
<dbReference type="CDD" id="cd04179">
    <property type="entry name" value="DPM_DPG-synthase_like"/>
    <property type="match status" value="1"/>
</dbReference>
<dbReference type="InterPro" id="IPR050256">
    <property type="entry name" value="Glycosyltransferase_2"/>
</dbReference>
<dbReference type="InterPro" id="IPR029044">
    <property type="entry name" value="Nucleotide-diphossugar_trans"/>
</dbReference>
<feature type="compositionally biased region" description="Polar residues" evidence="1">
    <location>
        <begin position="17"/>
        <end position="32"/>
    </location>
</feature>
<name>A0A518AVD4_9BACT</name>
<keyword evidence="3" id="KW-0328">Glycosyltransferase</keyword>
<reference evidence="3 4" key="1">
    <citation type="submission" date="2019-02" db="EMBL/GenBank/DDBJ databases">
        <title>Deep-cultivation of Planctomycetes and their phenomic and genomic characterization uncovers novel biology.</title>
        <authorList>
            <person name="Wiegand S."/>
            <person name="Jogler M."/>
            <person name="Boedeker C."/>
            <person name="Pinto D."/>
            <person name="Vollmers J."/>
            <person name="Rivas-Marin E."/>
            <person name="Kohn T."/>
            <person name="Peeters S.H."/>
            <person name="Heuer A."/>
            <person name="Rast P."/>
            <person name="Oberbeckmann S."/>
            <person name="Bunk B."/>
            <person name="Jeske O."/>
            <person name="Meyerdierks A."/>
            <person name="Storesund J.E."/>
            <person name="Kallscheuer N."/>
            <person name="Luecker S."/>
            <person name="Lage O.M."/>
            <person name="Pohl T."/>
            <person name="Merkel B.J."/>
            <person name="Hornburger P."/>
            <person name="Mueller R.-W."/>
            <person name="Bruemmer F."/>
            <person name="Labrenz M."/>
            <person name="Spormann A.M."/>
            <person name="Op den Camp H."/>
            <person name="Overmann J."/>
            <person name="Amann R."/>
            <person name="Jetten M.S.M."/>
            <person name="Mascher T."/>
            <person name="Medema M.H."/>
            <person name="Devos D.P."/>
            <person name="Kaster A.-K."/>
            <person name="Ovreas L."/>
            <person name="Rohde M."/>
            <person name="Galperin M.Y."/>
            <person name="Jogler C."/>
        </authorList>
    </citation>
    <scope>NUCLEOTIDE SEQUENCE [LARGE SCALE GENOMIC DNA]</scope>
    <source>
        <strain evidence="3 4">Pan181</strain>
    </source>
</reference>
<dbReference type="PANTHER" id="PTHR48090:SF7">
    <property type="entry name" value="RFBJ PROTEIN"/>
    <property type="match status" value="1"/>
</dbReference>
<dbReference type="InterPro" id="IPR001173">
    <property type="entry name" value="Glyco_trans_2-like"/>
</dbReference>
<keyword evidence="3" id="KW-0808">Transferase</keyword>
<evidence type="ECO:0000259" key="2">
    <source>
        <dbReference type="Pfam" id="PF00535"/>
    </source>
</evidence>
<dbReference type="PANTHER" id="PTHR48090">
    <property type="entry name" value="UNDECAPRENYL-PHOSPHATE 4-DEOXY-4-FORMAMIDO-L-ARABINOSE TRANSFERASE-RELATED"/>
    <property type="match status" value="1"/>
</dbReference>
<protein>
    <submittedName>
        <fullName evidence="3">Undecaprenyl-phosphate 4-deoxy-4-formamido-L-arabinose transferase</fullName>
        <ecNumber evidence="3">2.4.2.53</ecNumber>
    </submittedName>
</protein>
<dbReference type="Pfam" id="PF00535">
    <property type="entry name" value="Glycos_transf_2"/>
    <property type="match status" value="1"/>
</dbReference>
<dbReference type="GO" id="GO:0099621">
    <property type="term" value="F:undecaprenyl-phosphate 4-deoxy-4-formamido-L-arabinose transferase activity"/>
    <property type="evidence" value="ECO:0007669"/>
    <property type="project" value="UniProtKB-EC"/>
</dbReference>
<dbReference type="Proteomes" id="UP000315750">
    <property type="component" value="Chromosome"/>
</dbReference>
<evidence type="ECO:0000313" key="4">
    <source>
        <dbReference type="Proteomes" id="UP000315750"/>
    </source>
</evidence>
<dbReference type="EC" id="2.4.2.53" evidence="3"/>
<sequence length="298" mass="33437">MVESSQDTDTKVRSDLPGSSTDNQQREALTNETTKRMLSTLEVAEAGLEALEQHDEAAAREHDAASRRRTALKVSVLIPVYNEEETIRTIVDRVLATGVANEVVIVDDASTDGTRDVLVELGQRSNVQVLLHGYNKGKGAALHTALAHARGDIVLIQDADLEYDPTDYEKLIAPIRSGEADVVYGSRFLENAEQDPSWLHRFGNAALTWLSNATTGLRLTDMETCYKVFRKAAVRNMVLRETRFGFEPELTAKLARRKCRFLEVPIAYKSRGYDEGKKIHVRDGLRAIYCILRYWLLD</sequence>
<dbReference type="RefSeq" id="WP_231943685.1">
    <property type="nucleotide sequence ID" value="NZ_CP036278.1"/>
</dbReference>
<feature type="domain" description="Glycosyltransferase 2-like" evidence="2">
    <location>
        <begin position="75"/>
        <end position="234"/>
    </location>
</feature>
<dbReference type="SUPFAM" id="SSF53448">
    <property type="entry name" value="Nucleotide-diphospho-sugar transferases"/>
    <property type="match status" value="1"/>
</dbReference>
<evidence type="ECO:0000256" key="1">
    <source>
        <dbReference type="SAM" id="MobiDB-lite"/>
    </source>
</evidence>
<dbReference type="KEGG" id="amuc:Pan181_49130"/>
<gene>
    <name evidence="3" type="primary">arnC_2</name>
    <name evidence="3" type="ORF">Pan181_49130</name>
</gene>
<evidence type="ECO:0000313" key="3">
    <source>
        <dbReference type="EMBL" id="QDU58673.1"/>
    </source>
</evidence>
<dbReference type="EMBL" id="CP036278">
    <property type="protein sequence ID" value="QDU58673.1"/>
    <property type="molecule type" value="Genomic_DNA"/>
</dbReference>
<dbReference type="Gene3D" id="3.90.550.10">
    <property type="entry name" value="Spore Coat Polysaccharide Biosynthesis Protein SpsA, Chain A"/>
    <property type="match status" value="1"/>
</dbReference>
<proteinExistence type="predicted"/>
<accession>A0A518AVD4</accession>
<dbReference type="AlphaFoldDB" id="A0A518AVD4"/>
<keyword evidence="4" id="KW-1185">Reference proteome</keyword>
<organism evidence="3 4">
    <name type="scientific">Aeoliella mucimassa</name>
    <dbReference type="NCBI Taxonomy" id="2527972"/>
    <lineage>
        <taxon>Bacteria</taxon>
        <taxon>Pseudomonadati</taxon>
        <taxon>Planctomycetota</taxon>
        <taxon>Planctomycetia</taxon>
        <taxon>Pirellulales</taxon>
        <taxon>Lacipirellulaceae</taxon>
        <taxon>Aeoliella</taxon>
    </lineage>
</organism>